<dbReference type="OrthoDB" id="409549at2759"/>
<dbReference type="AlphaFoldDB" id="A0A812QDI6"/>
<feature type="transmembrane region" description="Helical" evidence="2">
    <location>
        <begin position="621"/>
        <end position="638"/>
    </location>
</feature>
<reference evidence="3" key="1">
    <citation type="submission" date="2021-02" db="EMBL/GenBank/DDBJ databases">
        <authorList>
            <person name="Dougan E. K."/>
            <person name="Rhodes N."/>
            <person name="Thang M."/>
            <person name="Chan C."/>
        </authorList>
    </citation>
    <scope>NUCLEOTIDE SEQUENCE</scope>
</reference>
<organism evidence="3 4">
    <name type="scientific">Symbiodinium natans</name>
    <dbReference type="NCBI Taxonomy" id="878477"/>
    <lineage>
        <taxon>Eukaryota</taxon>
        <taxon>Sar</taxon>
        <taxon>Alveolata</taxon>
        <taxon>Dinophyceae</taxon>
        <taxon>Suessiales</taxon>
        <taxon>Symbiodiniaceae</taxon>
        <taxon>Symbiodinium</taxon>
    </lineage>
</organism>
<feature type="transmembrane region" description="Helical" evidence="2">
    <location>
        <begin position="556"/>
        <end position="576"/>
    </location>
</feature>
<feature type="transmembrane region" description="Helical" evidence="2">
    <location>
        <begin position="644"/>
        <end position="661"/>
    </location>
</feature>
<feature type="region of interest" description="Disordered" evidence="1">
    <location>
        <begin position="699"/>
        <end position="720"/>
    </location>
</feature>
<evidence type="ECO:0000313" key="3">
    <source>
        <dbReference type="EMBL" id="CAE7365807.1"/>
    </source>
</evidence>
<keyword evidence="2" id="KW-0812">Transmembrane</keyword>
<dbReference type="EMBL" id="CAJNDS010002191">
    <property type="protein sequence ID" value="CAE7365807.1"/>
    <property type="molecule type" value="Genomic_DNA"/>
</dbReference>
<sequence length="720" mass="80113">MQPLVWTNCLRLVLASLGSLCLVWFVFLYGDLFVIVSTDATVCPVGSELGGIETCNASRFIKNSPGEEPCIGGHLVRPCMCVEGFQPRVTKMRFWASDYHFRCCSEPAGPVPTGDALYLQVMGPLLLVMGIVGMFTCGWIIHRSVRLVDDMAFSQEDHAVENSLFPLEGASLHRTVDMHKWGVTLDDLLQFRRLVSKAVADGRIKPTDLDPFDPADVVKGPSMYSVTEQYIKVLTRRAGNVSWALMKHPKGISCDLFITHAWAEGIFEFVDKVSNSWPTGANAAYVCFLSNPQNLDIGDLITSPSESPFAKALTAAKEMLVVPNKTTSIYTRVWCVYEAFLAFRLEKPIRTALSPIPHFWPRVLRTVFAGMAFHGLGFLIMSQATTDSADQIKRVEQVGLFSGLACLIFLTFLYKTNRHDWKLLQVAIYVCGAVFAMYRISLSYRKGFKRSNNMIFMTVAVFFMAGLEMDRLLALDGRRQTSQLKSGFEGIEAAKSANAADAERIRKEIRAIEGQEREVDHAVRVLLDMNVFAKDLQEITRRTGALGDISTWSRSLFVLSVLWWVTNTNQIWIGRILRHDYEEMADGLRWLVFVGAALEAVTFYTLFVFGPAHRKAFAERLEALVVVPVVLTYSGLFQGPSYEVFYVFGVNSVIVLLAAAGPGRVAQVPVVGAPIVRALFGRNPFKAAIIAGIAHKGELHESPSGKVSKQQEEEEDLVEV</sequence>
<dbReference type="Proteomes" id="UP000604046">
    <property type="component" value="Unassembled WGS sequence"/>
</dbReference>
<feature type="transmembrane region" description="Helical" evidence="2">
    <location>
        <begin position="12"/>
        <end position="30"/>
    </location>
</feature>
<feature type="transmembrane region" description="Helical" evidence="2">
    <location>
        <begin position="454"/>
        <end position="475"/>
    </location>
</feature>
<feature type="transmembrane region" description="Helical" evidence="2">
    <location>
        <begin position="426"/>
        <end position="442"/>
    </location>
</feature>
<evidence type="ECO:0000256" key="2">
    <source>
        <dbReference type="SAM" id="Phobius"/>
    </source>
</evidence>
<keyword evidence="2" id="KW-0472">Membrane</keyword>
<keyword evidence="2" id="KW-1133">Transmembrane helix</keyword>
<proteinExistence type="predicted"/>
<protein>
    <submittedName>
        <fullName evidence="3">Uncharacterized protein</fullName>
    </submittedName>
</protein>
<feature type="transmembrane region" description="Helical" evidence="2">
    <location>
        <begin position="363"/>
        <end position="385"/>
    </location>
</feature>
<feature type="transmembrane region" description="Helical" evidence="2">
    <location>
        <begin position="117"/>
        <end position="141"/>
    </location>
</feature>
<name>A0A812QDI6_9DINO</name>
<keyword evidence="4" id="KW-1185">Reference proteome</keyword>
<accession>A0A812QDI6</accession>
<feature type="transmembrane region" description="Helical" evidence="2">
    <location>
        <begin position="588"/>
        <end position="609"/>
    </location>
</feature>
<gene>
    <name evidence="3" type="ORF">SNAT2548_LOCUS19842</name>
</gene>
<feature type="transmembrane region" description="Helical" evidence="2">
    <location>
        <begin position="397"/>
        <end position="414"/>
    </location>
</feature>
<evidence type="ECO:0000256" key="1">
    <source>
        <dbReference type="SAM" id="MobiDB-lite"/>
    </source>
</evidence>
<evidence type="ECO:0000313" key="4">
    <source>
        <dbReference type="Proteomes" id="UP000604046"/>
    </source>
</evidence>
<comment type="caution">
    <text evidence="3">The sequence shown here is derived from an EMBL/GenBank/DDBJ whole genome shotgun (WGS) entry which is preliminary data.</text>
</comment>